<reference evidence="2" key="4">
    <citation type="submission" date="2019-03" db="UniProtKB">
        <authorList>
            <consortium name="EnsemblPlants"/>
        </authorList>
    </citation>
    <scope>IDENTIFICATION</scope>
</reference>
<feature type="compositionally biased region" description="Low complexity" evidence="1">
    <location>
        <begin position="62"/>
        <end position="76"/>
    </location>
</feature>
<evidence type="ECO:0000256" key="1">
    <source>
        <dbReference type="SAM" id="MobiDB-lite"/>
    </source>
</evidence>
<dbReference type="EnsemblPlants" id="AET3Gv21255800.1">
    <property type="protein sequence ID" value="AET3Gv21255800.1"/>
    <property type="gene ID" value="AET3Gv21255800"/>
</dbReference>
<name>A0A453GYB2_AEGTS</name>
<reference evidence="2" key="5">
    <citation type="journal article" date="2021" name="G3 (Bethesda)">
        <title>Aegilops tauschii genome assembly Aet v5.0 features greater sequence contiguity and improved annotation.</title>
        <authorList>
            <person name="Wang L."/>
            <person name="Zhu T."/>
            <person name="Rodriguez J.C."/>
            <person name="Deal K.R."/>
            <person name="Dubcovsky J."/>
            <person name="McGuire P.E."/>
            <person name="Lux T."/>
            <person name="Spannagl M."/>
            <person name="Mayer K.F.X."/>
            <person name="Baldrich P."/>
            <person name="Meyers B.C."/>
            <person name="Huo N."/>
            <person name="Gu Y.Q."/>
            <person name="Zhou H."/>
            <person name="Devos K.M."/>
            <person name="Bennetzen J.L."/>
            <person name="Unver T."/>
            <person name="Budak H."/>
            <person name="Gulick P.J."/>
            <person name="Galiba G."/>
            <person name="Kalapos B."/>
            <person name="Nelson D.R."/>
            <person name="Li P."/>
            <person name="You F.M."/>
            <person name="Luo M.C."/>
            <person name="Dvorak J."/>
        </authorList>
    </citation>
    <scope>NUCLEOTIDE SEQUENCE [LARGE SCALE GENOMIC DNA]</scope>
    <source>
        <strain evidence="2">cv. AL8/78</strain>
    </source>
</reference>
<dbReference type="AlphaFoldDB" id="A0A453GYB2"/>
<proteinExistence type="predicted"/>
<feature type="region of interest" description="Disordered" evidence="1">
    <location>
        <begin position="57"/>
        <end position="76"/>
    </location>
</feature>
<dbReference type="InterPro" id="IPR036758">
    <property type="entry name" value="At5g01610-like"/>
</dbReference>
<dbReference type="SUPFAM" id="SSF141562">
    <property type="entry name" value="At5g01610-like"/>
    <property type="match status" value="1"/>
</dbReference>
<protein>
    <submittedName>
        <fullName evidence="2">Uncharacterized protein</fullName>
    </submittedName>
</protein>
<organism evidence="2 3">
    <name type="scientific">Aegilops tauschii subsp. strangulata</name>
    <name type="common">Goatgrass</name>
    <dbReference type="NCBI Taxonomy" id="200361"/>
    <lineage>
        <taxon>Eukaryota</taxon>
        <taxon>Viridiplantae</taxon>
        <taxon>Streptophyta</taxon>
        <taxon>Embryophyta</taxon>
        <taxon>Tracheophyta</taxon>
        <taxon>Spermatophyta</taxon>
        <taxon>Magnoliopsida</taxon>
        <taxon>Liliopsida</taxon>
        <taxon>Poales</taxon>
        <taxon>Poaceae</taxon>
        <taxon>BOP clade</taxon>
        <taxon>Pooideae</taxon>
        <taxon>Triticodae</taxon>
        <taxon>Triticeae</taxon>
        <taxon>Triticinae</taxon>
        <taxon>Aegilops</taxon>
    </lineage>
</organism>
<reference evidence="3" key="1">
    <citation type="journal article" date="2014" name="Science">
        <title>Ancient hybridizations among the ancestral genomes of bread wheat.</title>
        <authorList>
            <consortium name="International Wheat Genome Sequencing Consortium,"/>
            <person name="Marcussen T."/>
            <person name="Sandve S.R."/>
            <person name="Heier L."/>
            <person name="Spannagl M."/>
            <person name="Pfeifer M."/>
            <person name="Jakobsen K.S."/>
            <person name="Wulff B.B."/>
            <person name="Steuernagel B."/>
            <person name="Mayer K.F."/>
            <person name="Olsen O.A."/>
        </authorList>
    </citation>
    <scope>NUCLEOTIDE SEQUENCE [LARGE SCALE GENOMIC DNA]</scope>
    <source>
        <strain evidence="3">cv. AL8/78</strain>
    </source>
</reference>
<dbReference type="Proteomes" id="UP000015105">
    <property type="component" value="Chromosome 3D"/>
</dbReference>
<accession>A0A453GYB2</accession>
<reference evidence="3" key="2">
    <citation type="journal article" date="2017" name="Nat. Plants">
        <title>The Aegilops tauschii genome reveals multiple impacts of transposons.</title>
        <authorList>
            <person name="Zhao G."/>
            <person name="Zou C."/>
            <person name="Li K."/>
            <person name="Wang K."/>
            <person name="Li T."/>
            <person name="Gao L."/>
            <person name="Zhang X."/>
            <person name="Wang H."/>
            <person name="Yang Z."/>
            <person name="Liu X."/>
            <person name="Jiang W."/>
            <person name="Mao L."/>
            <person name="Kong X."/>
            <person name="Jiao Y."/>
            <person name="Jia J."/>
        </authorList>
    </citation>
    <scope>NUCLEOTIDE SEQUENCE [LARGE SCALE GENOMIC DNA]</scope>
    <source>
        <strain evidence="3">cv. AL8/78</strain>
    </source>
</reference>
<dbReference type="STRING" id="200361.A0A453GYB2"/>
<sequence length="76" mass="8480">MALQAIEENRKGAEVYHGAALCAEKATELLAETNMPLADIEEVGYNRSTGFVWLARRRRSRTTSSRSGGWSRTPPR</sequence>
<reference evidence="2" key="3">
    <citation type="journal article" date="2017" name="Nature">
        <title>Genome sequence of the progenitor of the wheat D genome Aegilops tauschii.</title>
        <authorList>
            <person name="Luo M.C."/>
            <person name="Gu Y.Q."/>
            <person name="Puiu D."/>
            <person name="Wang H."/>
            <person name="Twardziok S.O."/>
            <person name="Deal K.R."/>
            <person name="Huo N."/>
            <person name="Zhu T."/>
            <person name="Wang L."/>
            <person name="Wang Y."/>
            <person name="McGuire P.E."/>
            <person name="Liu S."/>
            <person name="Long H."/>
            <person name="Ramasamy R.K."/>
            <person name="Rodriguez J.C."/>
            <person name="Van S.L."/>
            <person name="Yuan L."/>
            <person name="Wang Z."/>
            <person name="Xia Z."/>
            <person name="Xiao L."/>
            <person name="Anderson O.D."/>
            <person name="Ouyang S."/>
            <person name="Liang Y."/>
            <person name="Zimin A.V."/>
            <person name="Pertea G."/>
            <person name="Qi P."/>
            <person name="Bennetzen J.L."/>
            <person name="Dai X."/>
            <person name="Dawson M.W."/>
            <person name="Muller H.G."/>
            <person name="Kugler K."/>
            <person name="Rivarola-Duarte L."/>
            <person name="Spannagl M."/>
            <person name="Mayer K.F.X."/>
            <person name="Lu F.H."/>
            <person name="Bevan M.W."/>
            <person name="Leroy P."/>
            <person name="Li P."/>
            <person name="You F.M."/>
            <person name="Sun Q."/>
            <person name="Liu Z."/>
            <person name="Lyons E."/>
            <person name="Wicker T."/>
            <person name="Salzberg S.L."/>
            <person name="Devos K.M."/>
            <person name="Dvorak J."/>
        </authorList>
    </citation>
    <scope>NUCLEOTIDE SEQUENCE [LARGE SCALE GENOMIC DNA]</scope>
    <source>
        <strain evidence="2">cv. AL8/78</strain>
    </source>
</reference>
<keyword evidence="3" id="KW-1185">Reference proteome</keyword>
<dbReference type="Gramene" id="AET3Gv21255800.1">
    <property type="protein sequence ID" value="AET3Gv21255800.1"/>
    <property type="gene ID" value="AET3Gv21255800"/>
</dbReference>
<evidence type="ECO:0000313" key="3">
    <source>
        <dbReference type="Proteomes" id="UP000015105"/>
    </source>
</evidence>
<evidence type="ECO:0000313" key="2">
    <source>
        <dbReference type="EnsemblPlants" id="AET3Gv21255800.1"/>
    </source>
</evidence>